<dbReference type="GeneID" id="37877070"/>
<feature type="transmembrane region" description="Helical" evidence="1">
    <location>
        <begin position="12"/>
        <end position="31"/>
    </location>
</feature>
<keyword evidence="1" id="KW-1133">Transmembrane helix</keyword>
<dbReference type="AlphaFoldDB" id="A0A343TH02"/>
<organism evidence="2 3">
    <name type="scientific">Halalkaliarchaeum desulfuricum</name>
    <dbReference type="NCBI Taxonomy" id="2055893"/>
    <lineage>
        <taxon>Archaea</taxon>
        <taxon>Methanobacteriati</taxon>
        <taxon>Methanobacteriota</taxon>
        <taxon>Stenosarchaea group</taxon>
        <taxon>Halobacteria</taxon>
        <taxon>Halobacteriales</taxon>
        <taxon>Haloferacaceae</taxon>
        <taxon>Halalkaliarchaeum</taxon>
    </lineage>
</organism>
<sequence>MLEWLRSDAGVYTLSGLFSVLVFVGAVALVIGTGTASPGDPAFSGFLVGFGAFVAVYFISLGIWHAVSE</sequence>
<evidence type="ECO:0000313" key="2">
    <source>
        <dbReference type="EMBL" id="AUX08374.1"/>
    </source>
</evidence>
<dbReference type="Proteomes" id="UP000263012">
    <property type="component" value="Chromosome"/>
</dbReference>
<keyword evidence="3" id="KW-1185">Reference proteome</keyword>
<dbReference type="EMBL" id="CP025066">
    <property type="protein sequence ID" value="AUX08374.1"/>
    <property type="molecule type" value="Genomic_DNA"/>
</dbReference>
<proteinExistence type="predicted"/>
<dbReference type="KEGG" id="hdf:AArcSl_0726"/>
<gene>
    <name evidence="2" type="ORF">AArcSl_0726</name>
</gene>
<name>A0A343TH02_9EURY</name>
<dbReference type="OrthoDB" id="327186at2157"/>
<reference evidence="3" key="1">
    <citation type="submission" date="2017-11" db="EMBL/GenBank/DDBJ databases">
        <title>Phenotypic and genomic properties of facultatively anaerobic sulfur-reducing natronoarchaea from hypersaline soda lakes.</title>
        <authorList>
            <person name="Sorokin D.Y."/>
            <person name="Kublanov I.V."/>
            <person name="Roman P."/>
            <person name="Sinninghe Damste J.S."/>
            <person name="Golyshin P.N."/>
            <person name="Rojo D."/>
            <person name="Ciordia S."/>
            <person name="Mena M.D.C."/>
            <person name="Ferrer M."/>
            <person name="Messina E."/>
            <person name="Smedile F."/>
            <person name="La Spada G."/>
            <person name="La Cono V."/>
            <person name="Yakimov M.M."/>
        </authorList>
    </citation>
    <scope>NUCLEOTIDE SEQUENCE [LARGE SCALE GENOMIC DNA]</scope>
    <source>
        <strain evidence="3">AArc-Sl</strain>
    </source>
</reference>
<evidence type="ECO:0000313" key="3">
    <source>
        <dbReference type="Proteomes" id="UP000263012"/>
    </source>
</evidence>
<keyword evidence="1" id="KW-0812">Transmembrane</keyword>
<feature type="transmembrane region" description="Helical" evidence="1">
    <location>
        <begin position="43"/>
        <end position="67"/>
    </location>
</feature>
<evidence type="ECO:0000256" key="1">
    <source>
        <dbReference type="SAM" id="Phobius"/>
    </source>
</evidence>
<protein>
    <submittedName>
        <fullName evidence="2">Uncharacterized protein</fullName>
    </submittedName>
</protein>
<dbReference type="RefSeq" id="WP_119815193.1">
    <property type="nucleotide sequence ID" value="NZ_CP025066.1"/>
</dbReference>
<accession>A0A343TH02</accession>
<keyword evidence="1" id="KW-0472">Membrane</keyword>